<feature type="compositionally biased region" description="Low complexity" evidence="1">
    <location>
        <begin position="1"/>
        <end position="12"/>
    </location>
</feature>
<keyword evidence="3" id="KW-1185">Reference proteome</keyword>
<dbReference type="AlphaFoldDB" id="A0A919K0R4"/>
<dbReference type="InterPro" id="IPR032774">
    <property type="entry name" value="WG_beta_rep"/>
</dbReference>
<comment type="caution">
    <text evidence="2">The sequence shown here is derived from an EMBL/GenBank/DDBJ whole genome shotgun (WGS) entry which is preliminary data.</text>
</comment>
<evidence type="ECO:0000313" key="3">
    <source>
        <dbReference type="Proteomes" id="UP000636960"/>
    </source>
</evidence>
<evidence type="ECO:0000313" key="2">
    <source>
        <dbReference type="EMBL" id="GIE96762.1"/>
    </source>
</evidence>
<feature type="compositionally biased region" description="Pro residues" evidence="1">
    <location>
        <begin position="13"/>
        <end position="22"/>
    </location>
</feature>
<dbReference type="PANTHER" id="PTHR37841">
    <property type="entry name" value="GLR2918 PROTEIN"/>
    <property type="match status" value="1"/>
</dbReference>
<accession>A0A919K0R4</accession>
<feature type="region of interest" description="Disordered" evidence="1">
    <location>
        <begin position="1"/>
        <end position="89"/>
    </location>
</feature>
<dbReference type="PANTHER" id="PTHR37841:SF1">
    <property type="entry name" value="DUF3298 DOMAIN-CONTAINING PROTEIN"/>
    <property type="match status" value="1"/>
</dbReference>
<dbReference type="SUPFAM" id="SSF48452">
    <property type="entry name" value="TPR-like"/>
    <property type="match status" value="1"/>
</dbReference>
<evidence type="ECO:0000256" key="1">
    <source>
        <dbReference type="SAM" id="MobiDB-lite"/>
    </source>
</evidence>
<organism evidence="2 3">
    <name type="scientific">Paractinoplanes rishiriensis</name>
    <dbReference type="NCBI Taxonomy" id="1050105"/>
    <lineage>
        <taxon>Bacteria</taxon>
        <taxon>Bacillati</taxon>
        <taxon>Actinomycetota</taxon>
        <taxon>Actinomycetes</taxon>
        <taxon>Micromonosporales</taxon>
        <taxon>Micromonosporaceae</taxon>
        <taxon>Paractinoplanes</taxon>
    </lineage>
</organism>
<protein>
    <recommendedName>
        <fullName evidence="4">WG repeat-containing protein</fullName>
    </recommendedName>
</protein>
<reference evidence="2" key="1">
    <citation type="submission" date="2021-01" db="EMBL/GenBank/DDBJ databases">
        <title>Whole genome shotgun sequence of Actinoplanes rishiriensis NBRC 108556.</title>
        <authorList>
            <person name="Komaki H."/>
            <person name="Tamura T."/>
        </authorList>
    </citation>
    <scope>NUCLEOTIDE SEQUENCE</scope>
    <source>
        <strain evidence="2">NBRC 108556</strain>
    </source>
</reference>
<feature type="compositionally biased region" description="Basic and acidic residues" evidence="1">
    <location>
        <begin position="79"/>
        <end position="89"/>
    </location>
</feature>
<dbReference type="EMBL" id="BOMV01000051">
    <property type="protein sequence ID" value="GIE96762.1"/>
    <property type="molecule type" value="Genomic_DNA"/>
</dbReference>
<sequence>MWVEAEVVTAAPEPTPADPTKPPAETKPTETKPADIKPADIESAGTTAPKPSTDPGEEAKPSRTPGAIVPVRAPLRQRKPQDVEVQSRRSDPELVLATYPWVFDPETLREQVDESDQLWVVIDRLTDKLEYAERDAVRARLLSLRAVAGRLLGELDDALADGQAAVQHAQATGELRRTAIAQARLAHVLHWRGDYAAADRLYAEANSPELPGRLRAEIHELSGRSAFEQGRYLEAMNHFEGALDLRKGADPDLVERIEVALDTIARRTVSEWGPYPRTRDEILGRTEAPRPLRDERSGLWGYVGAVPPQFAQAQPFADGVAWVRRPESPAWELIDENGEMLIDASSGYLAAERFAEGLAWVSRDEGGGWYAIDRKNRLIVPGGFEDAKPFHHGLALIRRGGWGVIDRHGRVVVQPRYRAIVTNLVDGGPIEGFTDEGLAVVDAGDRYGVVDRTGQLIVAPVHAEVVVHPVAFLVSDQYGLWGALDRNGEPLIELTFKEQSAVLEEIDRLLTDGRPVL</sequence>
<evidence type="ECO:0008006" key="4">
    <source>
        <dbReference type="Google" id="ProtNLM"/>
    </source>
</evidence>
<proteinExistence type="predicted"/>
<dbReference type="Gene3D" id="1.25.40.10">
    <property type="entry name" value="Tetratricopeptide repeat domain"/>
    <property type="match status" value="1"/>
</dbReference>
<gene>
    <name evidence="2" type="ORF">Ari01nite_42270</name>
</gene>
<name>A0A919K0R4_9ACTN</name>
<dbReference type="Pfam" id="PF14903">
    <property type="entry name" value="WG_beta_rep"/>
    <property type="match status" value="4"/>
</dbReference>
<feature type="compositionally biased region" description="Basic and acidic residues" evidence="1">
    <location>
        <begin position="27"/>
        <end position="40"/>
    </location>
</feature>
<dbReference type="InterPro" id="IPR011990">
    <property type="entry name" value="TPR-like_helical_dom_sf"/>
</dbReference>
<dbReference type="Proteomes" id="UP000636960">
    <property type="component" value="Unassembled WGS sequence"/>
</dbReference>